<keyword evidence="4" id="KW-1185">Reference proteome</keyword>
<evidence type="ECO:0000259" key="2">
    <source>
        <dbReference type="SMART" id="SM00974"/>
    </source>
</evidence>
<dbReference type="Proteomes" id="UP001149165">
    <property type="component" value="Unassembled WGS sequence"/>
</dbReference>
<accession>A0A9W9KK53</accession>
<feature type="region of interest" description="Disordered" evidence="1">
    <location>
        <begin position="1"/>
        <end position="59"/>
    </location>
</feature>
<reference evidence="3" key="2">
    <citation type="journal article" date="2023" name="IMA Fungus">
        <title>Comparative genomic study of the Penicillium genus elucidates a diverse pangenome and 15 lateral gene transfer events.</title>
        <authorList>
            <person name="Petersen C."/>
            <person name="Sorensen T."/>
            <person name="Nielsen M.R."/>
            <person name="Sondergaard T.E."/>
            <person name="Sorensen J.L."/>
            <person name="Fitzpatrick D.A."/>
            <person name="Frisvad J.C."/>
            <person name="Nielsen K.L."/>
        </authorList>
    </citation>
    <scope>NUCLEOTIDE SEQUENCE</scope>
    <source>
        <strain evidence="3">IBT 30069</strain>
    </source>
</reference>
<evidence type="ECO:0000313" key="3">
    <source>
        <dbReference type="EMBL" id="KAJ5109305.1"/>
    </source>
</evidence>
<evidence type="ECO:0000313" key="4">
    <source>
        <dbReference type="Proteomes" id="UP001149165"/>
    </source>
</evidence>
<feature type="region of interest" description="Disordered" evidence="1">
    <location>
        <begin position="355"/>
        <end position="375"/>
    </location>
</feature>
<comment type="caution">
    <text evidence="3">The sequence shown here is derived from an EMBL/GenBank/DDBJ whole genome shotgun (WGS) entry which is preliminary data.</text>
</comment>
<dbReference type="OrthoDB" id="2417614at2759"/>
<dbReference type="PANTHER" id="PTHR28094">
    <property type="entry name" value="MEIOTICALLY UP-REGULATED GENE 113 PROTEIN"/>
    <property type="match status" value="1"/>
</dbReference>
<evidence type="ECO:0000256" key="1">
    <source>
        <dbReference type="SAM" id="MobiDB-lite"/>
    </source>
</evidence>
<feature type="region of interest" description="Disordered" evidence="1">
    <location>
        <begin position="138"/>
        <end position="208"/>
    </location>
</feature>
<gene>
    <name evidence="3" type="ORF">N7456_005980</name>
</gene>
<dbReference type="SMART" id="SM00974">
    <property type="entry name" value="T5orf172"/>
    <property type="match status" value="1"/>
</dbReference>
<protein>
    <recommendedName>
        <fullName evidence="2">Bacteriophage T5 Orf172 DNA-binding domain-containing protein</fullName>
    </recommendedName>
</protein>
<name>A0A9W9KK53_9EURO</name>
<dbReference type="AlphaFoldDB" id="A0A9W9KK53"/>
<dbReference type="Pfam" id="PF10544">
    <property type="entry name" value="T5orf172"/>
    <property type="match status" value="1"/>
</dbReference>
<organism evidence="3 4">
    <name type="scientific">Penicillium angulare</name>
    <dbReference type="NCBI Taxonomy" id="116970"/>
    <lineage>
        <taxon>Eukaryota</taxon>
        <taxon>Fungi</taxon>
        <taxon>Dikarya</taxon>
        <taxon>Ascomycota</taxon>
        <taxon>Pezizomycotina</taxon>
        <taxon>Eurotiomycetes</taxon>
        <taxon>Eurotiomycetidae</taxon>
        <taxon>Eurotiales</taxon>
        <taxon>Aspergillaceae</taxon>
        <taxon>Penicillium</taxon>
    </lineage>
</organism>
<dbReference type="InterPro" id="IPR018306">
    <property type="entry name" value="Phage_T5_Orf172_DNA-bd"/>
</dbReference>
<proteinExistence type="predicted"/>
<sequence length="444" mass="49262">MPQISNTPESLLPRTDSRNPATTCRGITAQGRPCRRGLAPFQTPSPASTPRKKDGRADVPDLSSLYCWQHKDQAASSVVDNGSNAVPKRRASIDTLMDRLGVLEIKDEKPVPNKAAQKRRPRQKKTFCCFTIEEESREEYRPARPVQKPMQTRPSQGVSPSLQNPYQKVQRPVSTGRPQNGRTSSGPQTPLRPSAPNQRKSSSSSQTKSLLSWIPSTLSPQTTSVLLTELAKPISDADDEGYIYMFWVTPPTTTSRGNTTQTPLPREIASSLIPPATSGNKSLRPPAQPRSVSDAISAARDMNALTSNPTSTAPGTIRLKIGRTSNVHRRMNEWTRQCSYDLTLIRYYPYTSSSASSSPARMPQPRAHAGLDTSLVPGRKVPHVHRVERLIHLELADIRVRDLGKCGECGKEHREWFEVEAAKEALRKVDECVRRWVSWGESMA</sequence>
<dbReference type="EMBL" id="JAPQKH010000003">
    <property type="protein sequence ID" value="KAJ5109305.1"/>
    <property type="molecule type" value="Genomic_DNA"/>
</dbReference>
<reference evidence="3" key="1">
    <citation type="submission" date="2022-11" db="EMBL/GenBank/DDBJ databases">
        <authorList>
            <person name="Petersen C."/>
        </authorList>
    </citation>
    <scope>NUCLEOTIDE SEQUENCE</scope>
    <source>
        <strain evidence="3">IBT 30069</strain>
    </source>
</reference>
<feature type="compositionally biased region" description="Polar residues" evidence="1">
    <location>
        <begin position="149"/>
        <end position="188"/>
    </location>
</feature>
<dbReference type="InterPro" id="IPR053006">
    <property type="entry name" value="Meiosis_regulatory"/>
</dbReference>
<dbReference type="PANTHER" id="PTHR28094:SF2">
    <property type="entry name" value="BACTERIOPHAGE T5 ORF172 DNA-BINDING DOMAIN-CONTAINING PROTEIN"/>
    <property type="match status" value="1"/>
</dbReference>
<feature type="compositionally biased region" description="Low complexity" evidence="1">
    <location>
        <begin position="355"/>
        <end position="367"/>
    </location>
</feature>
<feature type="domain" description="Bacteriophage T5 Orf172 DNA-binding" evidence="2">
    <location>
        <begin position="313"/>
        <end position="429"/>
    </location>
</feature>